<feature type="domain" description="Lipoprotein LPP20-like" evidence="1">
    <location>
        <begin position="52"/>
        <end position="130"/>
    </location>
</feature>
<reference evidence="3" key="1">
    <citation type="journal article" date="2019" name="Int. J. Syst. Evol. Microbiol.">
        <title>The Global Catalogue of Microorganisms (GCM) 10K type strain sequencing project: providing services to taxonomists for standard genome sequencing and annotation.</title>
        <authorList>
            <consortium name="The Broad Institute Genomics Platform"/>
            <consortium name="The Broad Institute Genome Sequencing Center for Infectious Disease"/>
            <person name="Wu L."/>
            <person name="Ma J."/>
        </authorList>
    </citation>
    <scope>NUCLEOTIDE SEQUENCE [LARGE SCALE GENOMIC DNA]</scope>
    <source>
        <strain evidence="3">KCTC 23723</strain>
    </source>
</reference>
<dbReference type="Proteomes" id="UP000634667">
    <property type="component" value="Unassembled WGS sequence"/>
</dbReference>
<dbReference type="InterPro" id="IPR024952">
    <property type="entry name" value="LPP20-like_dom"/>
</dbReference>
<accession>A0ABQ2WR82</accession>
<organism evidence="2 3">
    <name type="scientific">Alishewanella tabrizica</name>
    <dbReference type="NCBI Taxonomy" id="671278"/>
    <lineage>
        <taxon>Bacteria</taxon>
        <taxon>Pseudomonadati</taxon>
        <taxon>Pseudomonadota</taxon>
        <taxon>Gammaproteobacteria</taxon>
        <taxon>Alteromonadales</taxon>
        <taxon>Alteromonadaceae</taxon>
        <taxon>Alishewanella</taxon>
    </lineage>
</organism>
<name>A0ABQ2WR82_9ALTE</name>
<dbReference type="PIRSF" id="PIRSF028687">
    <property type="entry name" value="UCP028687"/>
    <property type="match status" value="1"/>
</dbReference>
<gene>
    <name evidence="2" type="primary">flgP</name>
    <name evidence="2" type="ORF">GCM10008111_19620</name>
</gene>
<evidence type="ECO:0000259" key="1">
    <source>
        <dbReference type="Pfam" id="PF02169"/>
    </source>
</evidence>
<evidence type="ECO:0000313" key="2">
    <source>
        <dbReference type="EMBL" id="GGW63624.1"/>
    </source>
</evidence>
<dbReference type="InterPro" id="IPR007293">
    <property type="entry name" value="FlgP"/>
</dbReference>
<sequence>MFMKNLGIAMLLSGFLASCSQFTERHIEYQQETPVSFPVITALGVAPISAQQGNNDTQRMLLAMRASKLEAYRELAERVYGQRIDSQNTLHAMVAQNDVLEASVQGVIRGARVVKSYAVEDTYVTELELDFAEVYATLKNIQPKQSIRSVRYLL</sequence>
<proteinExistence type="predicted"/>
<comment type="caution">
    <text evidence="2">The sequence shown here is derived from an EMBL/GenBank/DDBJ whole genome shotgun (WGS) entry which is preliminary data.</text>
</comment>
<dbReference type="EMBL" id="BMYR01000007">
    <property type="protein sequence ID" value="GGW63624.1"/>
    <property type="molecule type" value="Genomic_DNA"/>
</dbReference>
<protein>
    <recommendedName>
        <fullName evidence="1">Lipoprotein LPP20-like domain-containing protein</fullName>
    </recommendedName>
</protein>
<keyword evidence="3" id="KW-1185">Reference proteome</keyword>
<evidence type="ECO:0000313" key="3">
    <source>
        <dbReference type="Proteomes" id="UP000634667"/>
    </source>
</evidence>
<dbReference type="PROSITE" id="PS51257">
    <property type="entry name" value="PROKAR_LIPOPROTEIN"/>
    <property type="match status" value="1"/>
</dbReference>
<dbReference type="Pfam" id="PF02169">
    <property type="entry name" value="LPP20"/>
    <property type="match status" value="1"/>
</dbReference>